<dbReference type="InterPro" id="IPR009348">
    <property type="entry name" value="NPR2-like"/>
</dbReference>
<dbReference type="GO" id="GO:0010508">
    <property type="term" value="P:positive regulation of autophagy"/>
    <property type="evidence" value="ECO:0007669"/>
    <property type="project" value="TreeGrafter"/>
</dbReference>
<sequence>MTISAIFFTHFDPKLGPKVLVEHPPHSITPFPPPEQLPPPHPAFPDLIENERRPPLIPIDLLTDFLIPKQTLCDRLVSVVYGDYRILSYPVRIEAGRYDRNEYIFTLSVVVHVNVEFSPYPGMVTKIAKMLRAMEEQCGWISTEVKELERMRKKREERIKLKMEEKERKEGKYAGYDYYGTEEKPDVAIGPDGTEGHLGLEGALEDKMDEEKREAKDEDDQSEVVVTWNVGLDGDADGWDYEWWADICGHGSDMGQLYYILKSVMEDLNEYGECCVAIDDSNTISLKLIRKRAPPVPIKPFHVPHPTVPLARYLDSKATDLTLLRVIPHINGLNTMARIAQLADADYNLTRKCVQHLLYYDLVKLIPPILFHGIFSTTSRFTDFITNKHLLKECLRYLAIPTYTNHPTIPLPAEPNALKKIPTPADLVHFYSNLRHGLTLRDWYIEMKAWKYDFDHRRLIAFGLLHGFLYRVQKYMLLDPMVDENGNEIFGRDYGPHTRFLTGSKCLDEVCLEMNMAEREAILFLDEKTGGNCVVIHR</sequence>
<evidence type="ECO:0000313" key="3">
    <source>
        <dbReference type="Proteomes" id="UP000275078"/>
    </source>
</evidence>
<organism evidence="2 3">
    <name type="scientific">Ascobolus immersus RN42</name>
    <dbReference type="NCBI Taxonomy" id="1160509"/>
    <lineage>
        <taxon>Eukaryota</taxon>
        <taxon>Fungi</taxon>
        <taxon>Dikarya</taxon>
        <taxon>Ascomycota</taxon>
        <taxon>Pezizomycotina</taxon>
        <taxon>Pezizomycetes</taxon>
        <taxon>Pezizales</taxon>
        <taxon>Ascobolaceae</taxon>
        <taxon>Ascobolus</taxon>
    </lineage>
</organism>
<dbReference type="PANTHER" id="PTHR12991:SF10">
    <property type="entry name" value="GATOR COMPLEX PROTEIN NPRL2"/>
    <property type="match status" value="1"/>
</dbReference>
<gene>
    <name evidence="2" type="ORF">BJ508DRAFT_413377</name>
</gene>
<dbReference type="Proteomes" id="UP000275078">
    <property type="component" value="Unassembled WGS sequence"/>
</dbReference>
<name>A0A3N4IHR0_ASCIM</name>
<dbReference type="GO" id="GO:0005774">
    <property type="term" value="C:vacuolar membrane"/>
    <property type="evidence" value="ECO:0007669"/>
    <property type="project" value="TreeGrafter"/>
</dbReference>
<dbReference type="Pfam" id="PF06218">
    <property type="entry name" value="NPR2"/>
    <property type="match status" value="1"/>
</dbReference>
<dbReference type="GO" id="GO:1904262">
    <property type="term" value="P:negative regulation of TORC1 signaling"/>
    <property type="evidence" value="ECO:0007669"/>
    <property type="project" value="TreeGrafter"/>
</dbReference>
<dbReference type="EMBL" id="ML119663">
    <property type="protein sequence ID" value="RPA83721.1"/>
    <property type="molecule type" value="Genomic_DNA"/>
</dbReference>
<accession>A0A3N4IHR0</accession>
<evidence type="ECO:0000256" key="1">
    <source>
        <dbReference type="ARBA" id="ARBA00008433"/>
    </source>
</evidence>
<protein>
    <submittedName>
        <fullName evidence="2">Nitrogen permease regulator 2</fullName>
    </submittedName>
</protein>
<dbReference type="STRING" id="1160509.A0A3N4IHR0"/>
<evidence type="ECO:0000313" key="2">
    <source>
        <dbReference type="EMBL" id="RPA83721.1"/>
    </source>
</evidence>
<reference evidence="2 3" key="1">
    <citation type="journal article" date="2018" name="Nat. Ecol. Evol.">
        <title>Pezizomycetes genomes reveal the molecular basis of ectomycorrhizal truffle lifestyle.</title>
        <authorList>
            <person name="Murat C."/>
            <person name="Payen T."/>
            <person name="Noel B."/>
            <person name="Kuo A."/>
            <person name="Morin E."/>
            <person name="Chen J."/>
            <person name="Kohler A."/>
            <person name="Krizsan K."/>
            <person name="Balestrini R."/>
            <person name="Da Silva C."/>
            <person name="Montanini B."/>
            <person name="Hainaut M."/>
            <person name="Levati E."/>
            <person name="Barry K.W."/>
            <person name="Belfiori B."/>
            <person name="Cichocki N."/>
            <person name="Clum A."/>
            <person name="Dockter R.B."/>
            <person name="Fauchery L."/>
            <person name="Guy J."/>
            <person name="Iotti M."/>
            <person name="Le Tacon F."/>
            <person name="Lindquist E.A."/>
            <person name="Lipzen A."/>
            <person name="Malagnac F."/>
            <person name="Mello A."/>
            <person name="Molinier V."/>
            <person name="Miyauchi S."/>
            <person name="Poulain J."/>
            <person name="Riccioni C."/>
            <person name="Rubini A."/>
            <person name="Sitrit Y."/>
            <person name="Splivallo R."/>
            <person name="Traeger S."/>
            <person name="Wang M."/>
            <person name="Zifcakova L."/>
            <person name="Wipf D."/>
            <person name="Zambonelli A."/>
            <person name="Paolocci F."/>
            <person name="Nowrousian M."/>
            <person name="Ottonello S."/>
            <person name="Baldrian P."/>
            <person name="Spatafora J.W."/>
            <person name="Henrissat B."/>
            <person name="Nagy L.G."/>
            <person name="Aury J.M."/>
            <person name="Wincker P."/>
            <person name="Grigoriev I.V."/>
            <person name="Bonfante P."/>
            <person name="Martin F.M."/>
        </authorList>
    </citation>
    <scope>NUCLEOTIDE SEQUENCE [LARGE SCALE GENOMIC DNA]</scope>
    <source>
        <strain evidence="2 3">RN42</strain>
    </source>
</reference>
<dbReference type="GO" id="GO:1990130">
    <property type="term" value="C:GATOR1 complex"/>
    <property type="evidence" value="ECO:0007669"/>
    <property type="project" value="TreeGrafter"/>
</dbReference>
<proteinExistence type="inferred from homology"/>
<comment type="similarity">
    <text evidence="1">Belongs to the NPR2 family.</text>
</comment>
<dbReference type="GO" id="GO:0005096">
    <property type="term" value="F:GTPase activator activity"/>
    <property type="evidence" value="ECO:0007669"/>
    <property type="project" value="TreeGrafter"/>
</dbReference>
<keyword evidence="3" id="KW-1185">Reference proteome</keyword>
<dbReference type="OrthoDB" id="338854at2759"/>
<dbReference type="PANTHER" id="PTHR12991">
    <property type="entry name" value="NITROGEN PERMEASE REGULATOR 2/TUMOR SUPPRESSOR CANDIDATE 4"/>
    <property type="match status" value="1"/>
</dbReference>
<dbReference type="AlphaFoldDB" id="A0A3N4IHR0"/>